<evidence type="ECO:0000259" key="4">
    <source>
        <dbReference type="SMART" id="SM00849"/>
    </source>
</evidence>
<comment type="catalytic activity">
    <reaction evidence="3">
        <text>3',5'-cyclic UMP + H2O = UMP + H(+)</text>
        <dbReference type="Rhea" id="RHEA:70575"/>
        <dbReference type="ChEBI" id="CHEBI:15377"/>
        <dbReference type="ChEBI" id="CHEBI:15378"/>
        <dbReference type="ChEBI" id="CHEBI:57865"/>
        <dbReference type="ChEBI" id="CHEBI:184387"/>
    </reaction>
    <physiologicalReaction direction="left-to-right" evidence="3">
        <dbReference type="Rhea" id="RHEA:70576"/>
    </physiologicalReaction>
</comment>
<keyword evidence="6" id="KW-1185">Reference proteome</keyword>
<dbReference type="Proteomes" id="UP001589747">
    <property type="component" value="Unassembled WGS sequence"/>
</dbReference>
<dbReference type="Pfam" id="PF21221">
    <property type="entry name" value="B_lactamase-like_C"/>
    <property type="match status" value="1"/>
</dbReference>
<comment type="caution">
    <text evidence="5">The sequence shown here is derived from an EMBL/GenBank/DDBJ whole genome shotgun (WGS) entry which is preliminary data.</text>
</comment>
<proteinExistence type="predicted"/>
<comment type="catalytic activity">
    <reaction evidence="1">
        <text>3',5'-cyclic CMP + H2O = CMP + H(+)</text>
        <dbReference type="Rhea" id="RHEA:72675"/>
        <dbReference type="ChEBI" id="CHEBI:15377"/>
        <dbReference type="ChEBI" id="CHEBI:15378"/>
        <dbReference type="ChEBI" id="CHEBI:58003"/>
        <dbReference type="ChEBI" id="CHEBI:60377"/>
    </reaction>
    <physiologicalReaction direction="left-to-right" evidence="1">
        <dbReference type="Rhea" id="RHEA:72676"/>
    </physiologicalReaction>
</comment>
<accession>A0ABV5KNQ6</accession>
<evidence type="ECO:0000256" key="3">
    <source>
        <dbReference type="ARBA" id="ARBA00048505"/>
    </source>
</evidence>
<dbReference type="SMART" id="SM00849">
    <property type="entry name" value="Lactamase_B"/>
    <property type="match status" value="1"/>
</dbReference>
<name>A0ABV5KNQ6_9BACL</name>
<dbReference type="PANTHER" id="PTHR23131">
    <property type="entry name" value="ENDORIBONUCLEASE LACTB2"/>
    <property type="match status" value="1"/>
</dbReference>
<dbReference type="Pfam" id="PF00753">
    <property type="entry name" value="Lactamase_B"/>
    <property type="match status" value="1"/>
</dbReference>
<dbReference type="InterPro" id="IPR048933">
    <property type="entry name" value="B_lactamase-like_C"/>
</dbReference>
<dbReference type="InterPro" id="IPR036866">
    <property type="entry name" value="RibonucZ/Hydroxyglut_hydro"/>
</dbReference>
<organism evidence="5 6">
    <name type="scientific">Paenibacillus aurantiacus</name>
    <dbReference type="NCBI Taxonomy" id="1936118"/>
    <lineage>
        <taxon>Bacteria</taxon>
        <taxon>Bacillati</taxon>
        <taxon>Bacillota</taxon>
        <taxon>Bacilli</taxon>
        <taxon>Bacillales</taxon>
        <taxon>Paenibacillaceae</taxon>
        <taxon>Paenibacillus</taxon>
    </lineage>
</organism>
<dbReference type="PANTHER" id="PTHR23131:SF4">
    <property type="entry name" value="METALLO-BETA-LACTAMASE SUPERFAMILY POTEIN"/>
    <property type="match status" value="1"/>
</dbReference>
<gene>
    <name evidence="5" type="ORF">ACFFSY_08800</name>
</gene>
<dbReference type="InterPro" id="IPR001279">
    <property type="entry name" value="Metallo-B-lactamas"/>
</dbReference>
<dbReference type="CDD" id="cd07725">
    <property type="entry name" value="TTHA1429-like_MBL-fold"/>
    <property type="match status" value="1"/>
</dbReference>
<dbReference type="Gene3D" id="1.10.10.10">
    <property type="entry name" value="Winged helix-like DNA-binding domain superfamily/Winged helix DNA-binding domain"/>
    <property type="match status" value="1"/>
</dbReference>
<dbReference type="InterPro" id="IPR036388">
    <property type="entry name" value="WH-like_DNA-bd_sf"/>
</dbReference>
<evidence type="ECO:0000256" key="2">
    <source>
        <dbReference type="ARBA" id="ARBA00034301"/>
    </source>
</evidence>
<sequence length="334" mass="36596">MARTAKETEGITTWPGGIIQVKIPLPFSLKWVNSYLVPEEGGYTLIDPGLRTEEAEAAWARAMEELGFGFGDIRRIVLTHQHPDHYGLAGWFQERSDAPVRMSRQSHAYTKRLWGENRSFNAELIGLFALHGMPAPQLEAVAAHLESFVERVTPQPEVTYLEAGERLRMGGVDWVALDAPGHARGQLCFYAEEAGWMICGDQVLPDITPNISVVPGEDADPLARFLDSLAELGRLEVRLAFPGHRDPFADFGGRIRAIAAHHDRRLAQIEELAAAGMQTGYALCEALFGARIAGSAHNLRFAMAETLAHLVYLARSGRLAASESAGEILYSPAG</sequence>
<dbReference type="Gene3D" id="3.60.15.10">
    <property type="entry name" value="Ribonuclease Z/Hydroxyacylglutathione hydrolase-like"/>
    <property type="match status" value="1"/>
</dbReference>
<protein>
    <submittedName>
        <fullName evidence="5">MBL fold metallo-hydrolase</fullName>
    </submittedName>
</protein>
<dbReference type="EMBL" id="JBHMDO010000016">
    <property type="protein sequence ID" value="MFB9326008.1"/>
    <property type="molecule type" value="Genomic_DNA"/>
</dbReference>
<evidence type="ECO:0000256" key="1">
    <source>
        <dbReference type="ARBA" id="ARBA00034221"/>
    </source>
</evidence>
<dbReference type="RefSeq" id="WP_377492890.1">
    <property type="nucleotide sequence ID" value="NZ_JBHMDO010000016.1"/>
</dbReference>
<evidence type="ECO:0000313" key="5">
    <source>
        <dbReference type="EMBL" id="MFB9326008.1"/>
    </source>
</evidence>
<dbReference type="SUPFAM" id="SSF56281">
    <property type="entry name" value="Metallo-hydrolase/oxidoreductase"/>
    <property type="match status" value="1"/>
</dbReference>
<dbReference type="InterPro" id="IPR050662">
    <property type="entry name" value="Sec-metab_biosynth-thioest"/>
</dbReference>
<evidence type="ECO:0000313" key="6">
    <source>
        <dbReference type="Proteomes" id="UP001589747"/>
    </source>
</evidence>
<feature type="domain" description="Metallo-beta-lactamase" evidence="4">
    <location>
        <begin position="31"/>
        <end position="244"/>
    </location>
</feature>
<comment type="function">
    <text evidence="2">Counteracts the endogenous Pycsar antiviral defense system. Phosphodiesterase that enables metal-dependent hydrolysis of host cyclic nucleotide Pycsar defense signals such as cCMP and cUMP.</text>
</comment>
<reference evidence="5 6" key="1">
    <citation type="submission" date="2024-09" db="EMBL/GenBank/DDBJ databases">
        <authorList>
            <person name="Sun Q."/>
            <person name="Mori K."/>
        </authorList>
    </citation>
    <scope>NUCLEOTIDE SEQUENCE [LARGE SCALE GENOMIC DNA]</scope>
    <source>
        <strain evidence="5 6">TISTR 2452</strain>
    </source>
</reference>